<dbReference type="Proteomes" id="UP000436088">
    <property type="component" value="Unassembled WGS sequence"/>
</dbReference>
<keyword evidence="1" id="KW-0285">Flavoprotein</keyword>
<evidence type="ECO:0000313" key="4">
    <source>
        <dbReference type="EMBL" id="KAE8674305.1"/>
    </source>
</evidence>
<sequence length="296" mass="33537">MSLQNFHGRIEMTQFINFNSKVIELRFSGCSKTTELIGNAGYYWNRPLLGKPVWEIAVQTNDSNCLKIFKGKILHSIDYCKLNNNAASQLHEGKMVAVVGYKKSAIELVVECVQANRGAEGKPCTMVRRGASKLMEYFLLSKLPLNKYGLKPDHPFEENITACQMVTVPETFFAEADKGNIVFKRASKWWFCEEGIEFDDNAETKADVVILATGYNGVKKLKILLPEPFRSMIGYPYGIMALYRDTIQPLISNMAFVGYVESVSNVRASKLRSMWVARLIDEKFKLPSVEIMLEQT</sequence>
<organism evidence="4 5">
    <name type="scientific">Hibiscus syriacus</name>
    <name type="common">Rose of Sharon</name>
    <dbReference type="NCBI Taxonomy" id="106335"/>
    <lineage>
        <taxon>Eukaryota</taxon>
        <taxon>Viridiplantae</taxon>
        <taxon>Streptophyta</taxon>
        <taxon>Embryophyta</taxon>
        <taxon>Tracheophyta</taxon>
        <taxon>Spermatophyta</taxon>
        <taxon>Magnoliopsida</taxon>
        <taxon>eudicotyledons</taxon>
        <taxon>Gunneridae</taxon>
        <taxon>Pentapetalae</taxon>
        <taxon>rosids</taxon>
        <taxon>malvids</taxon>
        <taxon>Malvales</taxon>
        <taxon>Malvaceae</taxon>
        <taxon>Malvoideae</taxon>
        <taxon>Hibiscus</taxon>
    </lineage>
</organism>
<proteinExistence type="predicted"/>
<evidence type="ECO:0000313" key="5">
    <source>
        <dbReference type="Proteomes" id="UP000436088"/>
    </source>
</evidence>
<accession>A0A6A2Y1U7</accession>
<dbReference type="EMBL" id="VEPZ02001420">
    <property type="protein sequence ID" value="KAE8674305.1"/>
    <property type="molecule type" value="Genomic_DNA"/>
</dbReference>
<dbReference type="AlphaFoldDB" id="A0A6A2Y1U7"/>
<dbReference type="GO" id="GO:0004497">
    <property type="term" value="F:monooxygenase activity"/>
    <property type="evidence" value="ECO:0007669"/>
    <property type="project" value="UniProtKB-KW"/>
</dbReference>
<dbReference type="InterPro" id="IPR036188">
    <property type="entry name" value="FAD/NAD-bd_sf"/>
</dbReference>
<gene>
    <name evidence="4" type="ORF">F3Y22_tig00111759pilonHSYRG00011</name>
</gene>
<dbReference type="SUPFAM" id="SSF51905">
    <property type="entry name" value="FAD/NAD(P)-binding domain"/>
    <property type="match status" value="2"/>
</dbReference>
<dbReference type="InterPro" id="IPR050346">
    <property type="entry name" value="FMO-like"/>
</dbReference>
<dbReference type="Gene3D" id="3.50.50.60">
    <property type="entry name" value="FAD/NAD(P)-binding domain"/>
    <property type="match status" value="2"/>
</dbReference>
<keyword evidence="3" id="KW-0560">Oxidoreductase</keyword>
<comment type="caution">
    <text evidence="4">The sequence shown here is derived from an EMBL/GenBank/DDBJ whole genome shotgun (WGS) entry which is preliminary data.</text>
</comment>
<protein>
    <submittedName>
        <fullName evidence="4">Flavin-containing monooxygenase 2</fullName>
    </submittedName>
</protein>
<evidence type="ECO:0000256" key="1">
    <source>
        <dbReference type="ARBA" id="ARBA00022630"/>
    </source>
</evidence>
<keyword evidence="5" id="KW-1185">Reference proteome</keyword>
<dbReference type="PANTHER" id="PTHR23023">
    <property type="entry name" value="DIMETHYLANILINE MONOOXYGENASE"/>
    <property type="match status" value="1"/>
</dbReference>
<evidence type="ECO:0000256" key="2">
    <source>
        <dbReference type="ARBA" id="ARBA00022827"/>
    </source>
</evidence>
<reference evidence="4" key="1">
    <citation type="submission" date="2019-09" db="EMBL/GenBank/DDBJ databases">
        <title>Draft genome information of white flower Hibiscus syriacus.</title>
        <authorList>
            <person name="Kim Y.-M."/>
        </authorList>
    </citation>
    <scope>NUCLEOTIDE SEQUENCE [LARGE SCALE GENOMIC DNA]</scope>
    <source>
        <strain evidence="4">YM2019G1</strain>
    </source>
</reference>
<evidence type="ECO:0000256" key="3">
    <source>
        <dbReference type="ARBA" id="ARBA00023002"/>
    </source>
</evidence>
<keyword evidence="2" id="KW-0274">FAD</keyword>
<name>A0A6A2Y1U7_HIBSY</name>
<keyword evidence="4" id="KW-0503">Monooxygenase</keyword>